<name>A0A4Y8VC46_9PSED</name>
<accession>A0A4Y8VC46</accession>
<organism evidence="4 5">
    <name type="scientific">Pseudomonas kribbensis</name>
    <dbReference type="NCBI Taxonomy" id="1628086"/>
    <lineage>
        <taxon>Bacteria</taxon>
        <taxon>Pseudomonadati</taxon>
        <taxon>Pseudomonadota</taxon>
        <taxon>Gammaproteobacteria</taxon>
        <taxon>Pseudomonadales</taxon>
        <taxon>Pseudomonadaceae</taxon>
        <taxon>Pseudomonas</taxon>
    </lineage>
</organism>
<dbReference type="InterPro" id="IPR007110">
    <property type="entry name" value="Ig-like_dom"/>
</dbReference>
<dbReference type="InterPro" id="IPR008964">
    <property type="entry name" value="Invasin/intimin_cell_adhesion"/>
</dbReference>
<keyword evidence="2" id="KW-0843">Virulence</keyword>
<dbReference type="SUPFAM" id="SSF49373">
    <property type="entry name" value="Invasin/intimin cell-adhesion fragments"/>
    <property type="match status" value="3"/>
</dbReference>
<dbReference type="EMBL" id="SPDQ01000022">
    <property type="protein sequence ID" value="TFH78261.1"/>
    <property type="molecule type" value="Genomic_DNA"/>
</dbReference>
<dbReference type="Gene3D" id="2.60.40.10">
    <property type="entry name" value="Immunoglobulins"/>
    <property type="match status" value="3"/>
</dbReference>
<dbReference type="InterPro" id="IPR013783">
    <property type="entry name" value="Ig-like_fold"/>
</dbReference>
<dbReference type="InterPro" id="IPR003344">
    <property type="entry name" value="Big_1_dom"/>
</dbReference>
<dbReference type="Pfam" id="PF03538">
    <property type="entry name" value="VRP1"/>
    <property type="match status" value="1"/>
</dbReference>
<feature type="domain" description="Ig-like" evidence="3">
    <location>
        <begin position="1233"/>
        <end position="1272"/>
    </location>
</feature>
<dbReference type="InterPro" id="IPR018003">
    <property type="entry name" value="Insecticidal_toxin/plasmid_vir"/>
</dbReference>
<protein>
    <submittedName>
        <fullName evidence="4">Virulence plasmid 28 protein</fullName>
    </submittedName>
</protein>
<reference evidence="4 5" key="1">
    <citation type="submission" date="2019-03" db="EMBL/GenBank/DDBJ databases">
        <title>Draft genome sequence of humic substances-degrading Pseudomonas kribbensis CHA-19 from forest soil.</title>
        <authorList>
            <person name="Kim D."/>
        </authorList>
    </citation>
    <scope>NUCLEOTIDE SEQUENCE [LARGE SCALE GENOMIC DNA]</scope>
    <source>
        <strain evidence="4 5">CHA-19</strain>
    </source>
</reference>
<evidence type="ECO:0000256" key="2">
    <source>
        <dbReference type="ARBA" id="ARBA00023026"/>
    </source>
</evidence>
<dbReference type="OrthoDB" id="9129814at2"/>
<proteinExistence type="inferred from homology"/>
<evidence type="ECO:0000259" key="3">
    <source>
        <dbReference type="PROSITE" id="PS50835"/>
    </source>
</evidence>
<comment type="caution">
    <text evidence="4">The sequence shown here is derived from an EMBL/GenBank/DDBJ whole genome shotgun (WGS) entry which is preliminary data.</text>
</comment>
<evidence type="ECO:0000313" key="4">
    <source>
        <dbReference type="EMBL" id="TFH78261.1"/>
    </source>
</evidence>
<sequence>MKASHKHPVHQLVRAVLGQGKRRIRVPKALDRQLAKSDSVFDLIKLSVGQLQNLGLQREEAESLLARGRALALYIARLYRQQELRAATGNKDALVTLPTYPKLFTPDNDLAAPAGSPEHSASTTAYMVALREWVCHYIKPQGGADAIPLEERRSDVDQLLIDESAIGQVKSRVDINSRVLEAQILSHVGADFSTVKDYLRSIRFPHTMPYDHDRVSIRHVVRQVVKNGSLGEIIRRLDRQYPYFKNPGARGPRDDVAFQQSIGIGPGSLALLLEDPYFPLSGELAHAPLWRMDPRTRRVDPDPKKSADDFYRKNFGSLVNFKEDLRRVWIFKQATGRDQNEVDGLLGRGRFTPKLSANAPMLGNPDVPLTGVVAGACYIHGGDEPAIGVLEAEIDTFQRLTNIGEAPAPELEHRADRINRKSRLDRILGLPSHQVDRLLVAAMNAERRGGTNAAIWIRPGTLSCLGLFVELSTAYGCTAEEFAGFIDVLSVYGQDGVPAFFDLVYNHTQPFDDPLRIDGHSFAIIPLTPADQQTVHRICTGLDINFETYRYLATVIAEAYGEERYLACDLDTLSSFWRLVRLARMFGLTPIESTALLQTQGLVEQLAGRPVVSAYGSTDGADALSAIHALMTCAQWASDFDLPVLWLVQNVNPVYVPTVWSETQEQFLLQLRSQAQSVLVEAAKVLEAGAPLRNSKEQLIEWMTLLAPLVDEAGLVIGRHDETQDQYLVRTVAVIDEISRVVYPDEEGEPPPEREPLQTLLLTIVLRCRDEQRVLVEEGLSVYLKLDSLLTAQVLAWAQGHPYDFLKEALAIRPERARRIPRVLEEPDLFLKTFAEVERRARIADRLKLSPSMLEILLDGECYQWFSLEDRYEISIKTVYYLALFGRLVDRARQPEEKMLDYLRQVNLLPDDLSEDAQRLIRDAAADKLATFFGCGIRHVLTCVKHVTDASEDSDEPAYPLLRTLEHLDLLVRTLELASKGMDADAAVSLAMLDPLDGDEVYAQAAQNALESLARFNDANTPADSAEVGQSFTTHCVVDNQTLIAGVDQEVAEFLITLLDFFGVPLVGVILDIKTDLGVVLTPQVRTDSQGHARVQLQAGARTGTAHVSYSLPLHEARYAPSVVIGPDEATLQVNPELSSLLPKDPVVAGKLQEVEVAAVLVDAYGNRGAKRPVQWAVTHGDIRPSQTVTDKDGVSRVWISSLSPGDAKVSVGNMEGTHRYTFNGAIKFADKPRIPGNPSADSVAMIGQTLSLSCEVVGLDGAPVADEKVMWWTSADPAKVERPSNLEGVSEFEVANPQTGELTIFAQLGSDAVARVTVWVASGAVIQNFSEIIRFPVAGAQQATLLWLDVKEANDPQARPVGNYPVTWTVDSVPPGDSIVQIINTDAQGRSVYPFTSMTAGQFKVTATLEHDPTQTQTFDLNVIPAFEWSVTLITIDSGGGETGQPIDPAYDTLALLRDGHYRLEIAPKNLAQLKDSQGALGWSSTYSTQALGMVFTPPLATRFTFDDIAYSVDIRTGNVRNGDFQLSVYADRLERALVLQGTLRKRLGTRRASPKS</sequence>
<dbReference type="Proteomes" id="UP000297555">
    <property type="component" value="Unassembled WGS sequence"/>
</dbReference>
<dbReference type="Pfam" id="PF02369">
    <property type="entry name" value="Big_1"/>
    <property type="match status" value="1"/>
</dbReference>
<gene>
    <name evidence="4" type="ORF">E4J90_22000</name>
</gene>
<dbReference type="PROSITE" id="PS50835">
    <property type="entry name" value="IG_LIKE"/>
    <property type="match status" value="1"/>
</dbReference>
<comment type="similarity">
    <text evidence="1">Belongs to the intimin/invasin family.</text>
</comment>
<dbReference type="RefSeq" id="WP_134827908.1">
    <property type="nucleotide sequence ID" value="NZ_SPDQ01000022.1"/>
</dbReference>
<evidence type="ECO:0000256" key="1">
    <source>
        <dbReference type="ARBA" id="ARBA00010116"/>
    </source>
</evidence>
<evidence type="ECO:0000313" key="5">
    <source>
        <dbReference type="Proteomes" id="UP000297555"/>
    </source>
</evidence>